<evidence type="ECO:0000313" key="3">
    <source>
        <dbReference type="Proteomes" id="UP000201838"/>
    </source>
</evidence>
<organism evidence="2 3">
    <name type="scientific">Boseongicola aestuarii</name>
    <dbReference type="NCBI Taxonomy" id="1470561"/>
    <lineage>
        <taxon>Bacteria</taxon>
        <taxon>Pseudomonadati</taxon>
        <taxon>Pseudomonadota</taxon>
        <taxon>Alphaproteobacteria</taxon>
        <taxon>Rhodobacterales</taxon>
        <taxon>Paracoccaceae</taxon>
        <taxon>Boseongicola</taxon>
    </lineage>
</organism>
<accession>A0A238J332</accession>
<sequence>MRFIKSLSAALLIASPAIAFDGDEQTRLEQALAAYANSLETADYKAVVDALPPGVIELLSEQAKLSPEIIRTSVTAQLVTIMQSATIESFDMDVDTMTSGTTGAGTNYAFLPTTTRIAVGDAPIQQANTLTLAVEDNNMWHLMRIELDQHYFIFRAAYPDFADVPLPEIAK</sequence>
<evidence type="ECO:0008006" key="4">
    <source>
        <dbReference type="Google" id="ProtNLM"/>
    </source>
</evidence>
<dbReference type="AlphaFoldDB" id="A0A238J332"/>
<dbReference type="OrthoDB" id="7863114at2"/>
<feature type="chain" id="PRO_5013234992" description="DUF3887 domain-containing protein" evidence="1">
    <location>
        <begin position="20"/>
        <end position="171"/>
    </location>
</feature>
<name>A0A238J332_9RHOB</name>
<protein>
    <recommendedName>
        <fullName evidence="4">DUF3887 domain-containing protein</fullName>
    </recommendedName>
</protein>
<reference evidence="2 3" key="1">
    <citation type="submission" date="2017-05" db="EMBL/GenBank/DDBJ databases">
        <authorList>
            <person name="Song R."/>
            <person name="Chenine A.L."/>
            <person name="Ruprecht R.M."/>
        </authorList>
    </citation>
    <scope>NUCLEOTIDE SEQUENCE [LARGE SCALE GENOMIC DNA]</scope>
    <source>
        <strain evidence="2 3">CECT 8489</strain>
    </source>
</reference>
<evidence type="ECO:0000256" key="1">
    <source>
        <dbReference type="SAM" id="SignalP"/>
    </source>
</evidence>
<dbReference type="Proteomes" id="UP000201838">
    <property type="component" value="Unassembled WGS sequence"/>
</dbReference>
<evidence type="ECO:0000313" key="2">
    <source>
        <dbReference type="EMBL" id="SMX24642.1"/>
    </source>
</evidence>
<dbReference type="RefSeq" id="WP_093974702.1">
    <property type="nucleotide sequence ID" value="NZ_FXXQ01000009.1"/>
</dbReference>
<keyword evidence="1" id="KW-0732">Signal</keyword>
<proteinExistence type="predicted"/>
<dbReference type="EMBL" id="FXXQ01000009">
    <property type="protein sequence ID" value="SMX24642.1"/>
    <property type="molecule type" value="Genomic_DNA"/>
</dbReference>
<feature type="signal peptide" evidence="1">
    <location>
        <begin position="1"/>
        <end position="19"/>
    </location>
</feature>
<gene>
    <name evidence="2" type="ORF">BOA8489_02769</name>
</gene>
<keyword evidence="3" id="KW-1185">Reference proteome</keyword>